<dbReference type="Proteomes" id="UP000220768">
    <property type="component" value="Unassembled WGS sequence"/>
</dbReference>
<dbReference type="SUPFAM" id="SSF55073">
    <property type="entry name" value="Nucleotide cyclase"/>
    <property type="match status" value="1"/>
</dbReference>
<accession>A0A2A6JEM0</accession>
<dbReference type="NCBIfam" id="TIGR00254">
    <property type="entry name" value="GGDEF"/>
    <property type="match status" value="1"/>
</dbReference>
<organism evidence="4 5">
    <name type="scientific">Rhizobium chutanense</name>
    <dbReference type="NCBI Taxonomy" id="2035448"/>
    <lineage>
        <taxon>Bacteria</taxon>
        <taxon>Pseudomonadati</taxon>
        <taxon>Pseudomonadota</taxon>
        <taxon>Alphaproteobacteria</taxon>
        <taxon>Hyphomicrobiales</taxon>
        <taxon>Rhizobiaceae</taxon>
        <taxon>Rhizobium/Agrobacterium group</taxon>
        <taxon>Rhizobium</taxon>
    </lineage>
</organism>
<dbReference type="GO" id="GO:1902201">
    <property type="term" value="P:negative regulation of bacterial-type flagellum-dependent cell motility"/>
    <property type="evidence" value="ECO:0007669"/>
    <property type="project" value="TreeGrafter"/>
</dbReference>
<dbReference type="PANTHER" id="PTHR45138:SF9">
    <property type="entry name" value="DIGUANYLATE CYCLASE DGCM-RELATED"/>
    <property type="match status" value="1"/>
</dbReference>
<name>A0A2A6JEM0_9HYPH</name>
<comment type="catalytic activity">
    <reaction evidence="2">
        <text>2 GTP = 3',3'-c-di-GMP + 2 diphosphate</text>
        <dbReference type="Rhea" id="RHEA:24898"/>
        <dbReference type="ChEBI" id="CHEBI:33019"/>
        <dbReference type="ChEBI" id="CHEBI:37565"/>
        <dbReference type="ChEBI" id="CHEBI:58805"/>
        <dbReference type="EC" id="2.7.7.65"/>
    </reaction>
</comment>
<dbReference type="PROSITE" id="PS50887">
    <property type="entry name" value="GGDEF"/>
    <property type="match status" value="1"/>
</dbReference>
<dbReference type="RefSeq" id="WP_097612118.1">
    <property type="nucleotide sequence ID" value="NZ_NWSV01000005.1"/>
</dbReference>
<evidence type="ECO:0000313" key="5">
    <source>
        <dbReference type="Proteomes" id="UP000220768"/>
    </source>
</evidence>
<dbReference type="GO" id="GO:0005886">
    <property type="term" value="C:plasma membrane"/>
    <property type="evidence" value="ECO:0007669"/>
    <property type="project" value="TreeGrafter"/>
</dbReference>
<dbReference type="SMART" id="SM00267">
    <property type="entry name" value="GGDEF"/>
    <property type="match status" value="1"/>
</dbReference>
<dbReference type="GO" id="GO:0052621">
    <property type="term" value="F:diguanylate cyclase activity"/>
    <property type="evidence" value="ECO:0007669"/>
    <property type="project" value="UniProtKB-EC"/>
</dbReference>
<evidence type="ECO:0000259" key="3">
    <source>
        <dbReference type="PROSITE" id="PS50887"/>
    </source>
</evidence>
<evidence type="ECO:0000256" key="2">
    <source>
        <dbReference type="ARBA" id="ARBA00034247"/>
    </source>
</evidence>
<evidence type="ECO:0000313" key="4">
    <source>
        <dbReference type="EMBL" id="PDT04405.1"/>
    </source>
</evidence>
<protein>
    <recommendedName>
        <fullName evidence="1">diguanylate cyclase</fullName>
        <ecNumber evidence="1">2.7.7.65</ecNumber>
    </recommendedName>
</protein>
<reference evidence="4 5" key="1">
    <citation type="submission" date="2017-09" db="EMBL/GenBank/DDBJ databases">
        <title>Comparative genomics of rhizobia isolated from Phaseolus vulgaris in China.</title>
        <authorList>
            <person name="Tong W."/>
        </authorList>
    </citation>
    <scope>NUCLEOTIDE SEQUENCE [LARGE SCALE GENOMIC DNA]</scope>
    <source>
        <strain evidence="4 5">C5</strain>
    </source>
</reference>
<dbReference type="Gene3D" id="3.30.450.20">
    <property type="entry name" value="PAS domain"/>
    <property type="match status" value="1"/>
</dbReference>
<dbReference type="EMBL" id="NWSV01000005">
    <property type="protein sequence ID" value="PDT04405.1"/>
    <property type="molecule type" value="Genomic_DNA"/>
</dbReference>
<feature type="domain" description="GGDEF" evidence="3">
    <location>
        <begin position="170"/>
        <end position="301"/>
    </location>
</feature>
<evidence type="ECO:0000256" key="1">
    <source>
        <dbReference type="ARBA" id="ARBA00012528"/>
    </source>
</evidence>
<dbReference type="GO" id="GO:0043709">
    <property type="term" value="P:cell adhesion involved in single-species biofilm formation"/>
    <property type="evidence" value="ECO:0007669"/>
    <property type="project" value="TreeGrafter"/>
</dbReference>
<dbReference type="Gene3D" id="3.30.70.270">
    <property type="match status" value="1"/>
</dbReference>
<dbReference type="Pfam" id="PF00990">
    <property type="entry name" value="GGDEF"/>
    <property type="match status" value="1"/>
</dbReference>
<dbReference type="InterPro" id="IPR029787">
    <property type="entry name" value="Nucleotide_cyclase"/>
</dbReference>
<sequence>MNNISERLAGLSEESAVLIALYDQDDRLQYANAAFRATYALEPEETPLWADLMRRNTQAGKGTIIKATDFETWLVSAQSRRGKLPFRAFETDVADGRWFWMTETVQADGWMLCIASDITHIKTSERDLRQDRDFALRASQTDELTSISNRRFMMAALDSMVARQASAESASGCTCIMDLDYFKRINDQYGHQAGDGVLIDFARRVQPLVRRRDSFGRIGGEEFMLILPDTTLGQGELIVDRILKAVRGARPIRSAPTFSYTCSAGLAELRPGETARELYARADEALYHAKQSGRDRLKIVA</sequence>
<dbReference type="EC" id="2.7.7.65" evidence="1"/>
<keyword evidence="5" id="KW-1185">Reference proteome</keyword>
<dbReference type="CDD" id="cd01949">
    <property type="entry name" value="GGDEF"/>
    <property type="match status" value="1"/>
</dbReference>
<dbReference type="AlphaFoldDB" id="A0A2A6JEM0"/>
<dbReference type="InterPro" id="IPR050469">
    <property type="entry name" value="Diguanylate_Cyclase"/>
</dbReference>
<dbReference type="InterPro" id="IPR000160">
    <property type="entry name" value="GGDEF_dom"/>
</dbReference>
<dbReference type="InterPro" id="IPR043128">
    <property type="entry name" value="Rev_trsase/Diguanyl_cyclase"/>
</dbReference>
<dbReference type="PANTHER" id="PTHR45138">
    <property type="entry name" value="REGULATORY COMPONENTS OF SENSORY TRANSDUCTION SYSTEM"/>
    <property type="match status" value="1"/>
</dbReference>
<dbReference type="FunFam" id="3.30.70.270:FF:000001">
    <property type="entry name" value="Diguanylate cyclase domain protein"/>
    <property type="match status" value="1"/>
</dbReference>
<comment type="caution">
    <text evidence="4">The sequence shown here is derived from an EMBL/GenBank/DDBJ whole genome shotgun (WGS) entry which is preliminary data.</text>
</comment>
<proteinExistence type="predicted"/>
<gene>
    <name evidence="4" type="ORF">CO666_11115</name>
</gene>